<keyword evidence="2" id="KW-1185">Reference proteome</keyword>
<reference evidence="1" key="1">
    <citation type="journal article" date="2014" name="Int. J. Syst. Evol. Microbiol.">
        <title>Complete genome sequence of Corynebacterium casei LMG S-19264T (=DSM 44701T), isolated from a smear-ripened cheese.</title>
        <authorList>
            <consortium name="US DOE Joint Genome Institute (JGI-PGF)"/>
            <person name="Walter F."/>
            <person name="Albersmeier A."/>
            <person name="Kalinowski J."/>
            <person name="Ruckert C."/>
        </authorList>
    </citation>
    <scope>NUCLEOTIDE SEQUENCE</scope>
    <source>
        <strain evidence="1">KCTC 12368</strain>
    </source>
</reference>
<sequence>MKRFQEIIRYIYNENLDQRFTEKKYYVNDQEIDIIIYDTIIKEDQRRSLDFVVVSESRYEHVFDNKVYIVKNQFDRKYFSIGKQKVFTHMDL</sequence>
<evidence type="ECO:0000313" key="1">
    <source>
        <dbReference type="EMBL" id="GGZ37516.1"/>
    </source>
</evidence>
<reference evidence="1" key="2">
    <citation type="submission" date="2020-09" db="EMBL/GenBank/DDBJ databases">
        <authorList>
            <person name="Sun Q."/>
            <person name="Kim S."/>
        </authorList>
    </citation>
    <scope>NUCLEOTIDE SEQUENCE</scope>
    <source>
        <strain evidence="1">KCTC 12368</strain>
    </source>
</reference>
<dbReference type="AlphaFoldDB" id="A0A918UVN7"/>
<dbReference type="EMBL" id="BMWX01000007">
    <property type="protein sequence ID" value="GGZ37516.1"/>
    <property type="molecule type" value="Genomic_DNA"/>
</dbReference>
<protein>
    <submittedName>
        <fullName evidence="1">Uncharacterized protein</fullName>
    </submittedName>
</protein>
<name>A0A918UVN7_9BACT</name>
<comment type="caution">
    <text evidence="1">The sequence shown here is derived from an EMBL/GenBank/DDBJ whole genome shotgun (WGS) entry which is preliminary data.</text>
</comment>
<proteinExistence type="predicted"/>
<organism evidence="1 2">
    <name type="scientific">Echinicola pacifica</name>
    <dbReference type="NCBI Taxonomy" id="346377"/>
    <lineage>
        <taxon>Bacteria</taxon>
        <taxon>Pseudomonadati</taxon>
        <taxon>Bacteroidota</taxon>
        <taxon>Cytophagia</taxon>
        <taxon>Cytophagales</taxon>
        <taxon>Cyclobacteriaceae</taxon>
        <taxon>Echinicola</taxon>
    </lineage>
</organism>
<evidence type="ECO:0000313" key="2">
    <source>
        <dbReference type="Proteomes" id="UP000619457"/>
    </source>
</evidence>
<dbReference type="RefSeq" id="WP_018475785.1">
    <property type="nucleotide sequence ID" value="NZ_BMWX01000007.1"/>
</dbReference>
<accession>A0A918UVN7</accession>
<gene>
    <name evidence="1" type="ORF">GCM10007049_33410</name>
</gene>
<dbReference type="Proteomes" id="UP000619457">
    <property type="component" value="Unassembled WGS sequence"/>
</dbReference>